<dbReference type="HOGENOM" id="CLU_212129_0_0_0"/>
<evidence type="ECO:0000313" key="2">
    <source>
        <dbReference type="Proteomes" id="UP000007161"/>
    </source>
</evidence>
<proteinExistence type="predicted"/>
<dbReference type="EMBL" id="CP003257">
    <property type="protein sequence ID" value="AEX85324.1"/>
    <property type="molecule type" value="Genomic_DNA"/>
</dbReference>
<evidence type="ECO:0000313" key="1">
    <source>
        <dbReference type="EMBL" id="AEX85324.1"/>
    </source>
</evidence>
<keyword evidence="2" id="KW-1185">Reference proteome</keyword>
<organism evidence="1 2">
    <name type="scientific">Marinitoga piezophila (strain DSM 14283 / JCM 11233 / KA3)</name>
    <dbReference type="NCBI Taxonomy" id="443254"/>
    <lineage>
        <taxon>Bacteria</taxon>
        <taxon>Thermotogati</taxon>
        <taxon>Thermotogota</taxon>
        <taxon>Thermotogae</taxon>
        <taxon>Petrotogales</taxon>
        <taxon>Petrotogaceae</taxon>
        <taxon>Marinitoga</taxon>
    </lineage>
</organism>
<dbReference type="AlphaFoldDB" id="H2J7D2"/>
<name>H2J7D2_MARPK</name>
<accession>H2J7D2</accession>
<protein>
    <submittedName>
        <fullName evidence="1">Uncharacterized protein</fullName>
    </submittedName>
</protein>
<reference evidence="1 2" key="1">
    <citation type="journal article" date="2012" name="J. Bacteriol.">
        <title>Complete Genome Sequence of the Thermophilic, Piezophilic, Heterotrophic Bacterium Marinitoga piezophila KA3.</title>
        <authorList>
            <person name="Lucas S."/>
            <person name="Han J."/>
            <person name="Lapidus A."/>
            <person name="Cheng J.F."/>
            <person name="Goodwin L.A."/>
            <person name="Pitluck S."/>
            <person name="Peters L."/>
            <person name="Mikhailova N."/>
            <person name="Teshima H."/>
            <person name="Detter J.C."/>
            <person name="Han C."/>
            <person name="Tapia R."/>
            <person name="Land M."/>
            <person name="Hauser L."/>
            <person name="Kyrpides N.C."/>
            <person name="Ivanova N."/>
            <person name="Pagani I."/>
            <person name="Vannier P."/>
            <person name="Oger P."/>
            <person name="Bartlett D.H."/>
            <person name="Noll K.M."/>
            <person name="Woyke T."/>
            <person name="Jebbar M."/>
        </authorList>
    </citation>
    <scope>NUCLEOTIDE SEQUENCE [LARGE SCALE GENOMIC DNA]</scope>
    <source>
        <strain evidence="2">DSM 14283 / JCM 11233 / KA3</strain>
    </source>
</reference>
<sequence length="43" mass="4996">MKKIILLILIIFLFSISIFSDENNDDVYSTDSINPQIQTEFSE</sequence>
<dbReference type="STRING" id="443254.Marpi_0909"/>
<dbReference type="Proteomes" id="UP000007161">
    <property type="component" value="Chromosome"/>
</dbReference>
<dbReference type="KEGG" id="mpz:Marpi_0909"/>
<gene>
    <name evidence="1" type="ordered locus">Marpi_0909</name>
</gene>
<dbReference type="RefSeq" id="WP_014296396.1">
    <property type="nucleotide sequence ID" value="NC_016751.1"/>
</dbReference>
<reference evidence="2" key="2">
    <citation type="submission" date="2012-01" db="EMBL/GenBank/DDBJ databases">
        <title>Complete sequence of chromosome of Marinitoga piezophila KA3.</title>
        <authorList>
            <person name="Lucas S."/>
            <person name="Han J."/>
            <person name="Lapidus A."/>
            <person name="Cheng J.-F."/>
            <person name="Goodwin L."/>
            <person name="Pitluck S."/>
            <person name="Peters L."/>
            <person name="Mikhailova N."/>
            <person name="Teshima H."/>
            <person name="Detter J.C."/>
            <person name="Han C."/>
            <person name="Tapia R."/>
            <person name="Land M."/>
            <person name="Hauser L."/>
            <person name="Kyrpides N."/>
            <person name="Ivanova N."/>
            <person name="Pagani I."/>
            <person name="Jebbar M."/>
            <person name="Vannier P."/>
            <person name="Oger P."/>
            <person name="Cario A."/>
            <person name="Bartlett D."/>
            <person name="Noll K.M."/>
            <person name="Woyke T."/>
        </authorList>
    </citation>
    <scope>NUCLEOTIDE SEQUENCE [LARGE SCALE GENOMIC DNA]</scope>
    <source>
        <strain evidence="2">DSM 14283 / JCM 11233 / KA3</strain>
    </source>
</reference>